<sequence>MGELLLAALDYAAQGLPVFPIVPRGKTPAVARGFHAATTNPATIRRFWTDPDRNIGIPTGAPSGLWVLDIDGDKGEASLHSLEAKHGPMPKTRVVFTKRGRHVWFAYPGAIPSSAGRIGDALDIRADGGYVVAPPSIHQSGHIYAFEDSRTPLAAAPVWLIVAARIKPMQSMSEAPIAVTRPFGSANSRAYGQAALRDEIAILAATPRGSRNDALNRAAFNLFRLVAGGELTEGEVVESLRQACLANGLAQDDGWNGVRATIQSARTAGSQHPRSRGAS</sequence>
<dbReference type="RefSeq" id="WP_148756262.1">
    <property type="nucleotide sequence ID" value="NZ_VSSR01000090.1"/>
</dbReference>
<feature type="domain" description="DNA primase/polymerase bifunctional N-terminal" evidence="1">
    <location>
        <begin position="8"/>
        <end position="160"/>
    </location>
</feature>
<comment type="caution">
    <text evidence="2">The sequence shown here is derived from an EMBL/GenBank/DDBJ whole genome shotgun (WGS) entry which is preliminary data.</text>
</comment>
<name>A0A5S4W179_9BRAD</name>
<accession>A0A5S4W179</accession>
<dbReference type="OrthoDB" id="123525at2"/>
<keyword evidence="3" id="KW-1185">Reference proteome</keyword>
<dbReference type="CDD" id="cd04859">
    <property type="entry name" value="Prim_Pol"/>
    <property type="match status" value="1"/>
</dbReference>
<dbReference type="InterPro" id="IPR015330">
    <property type="entry name" value="DNA_primase/pol_bifunc_N"/>
</dbReference>
<dbReference type="EMBL" id="VSSR01000090">
    <property type="protein sequence ID" value="TYL72063.1"/>
    <property type="molecule type" value="Genomic_DNA"/>
</dbReference>
<evidence type="ECO:0000313" key="3">
    <source>
        <dbReference type="Proteomes" id="UP000324853"/>
    </source>
</evidence>
<reference evidence="2 3" key="1">
    <citation type="submission" date="2019-08" db="EMBL/GenBank/DDBJ databases">
        <title>Bradyrhizobium hipponensis sp. nov., a rhizobium isolated from a Lupinus angustifolius root nodule in Tunisia.</title>
        <authorList>
            <person name="Off K."/>
            <person name="Rejili M."/>
            <person name="Mars M."/>
            <person name="Brachmann A."/>
            <person name="Marin M."/>
        </authorList>
    </citation>
    <scope>NUCLEOTIDE SEQUENCE [LARGE SCALE GENOMIC DNA]</scope>
    <source>
        <strain evidence="2 3">CTAW11</strain>
    </source>
</reference>
<dbReference type="Proteomes" id="UP000324853">
    <property type="component" value="Unassembled WGS sequence"/>
</dbReference>
<organism evidence="2 3">
    <name type="scientific">Bradyrhizobium cytisi</name>
    <dbReference type="NCBI Taxonomy" id="515489"/>
    <lineage>
        <taxon>Bacteria</taxon>
        <taxon>Pseudomonadati</taxon>
        <taxon>Pseudomonadota</taxon>
        <taxon>Alphaproteobacteria</taxon>
        <taxon>Hyphomicrobiales</taxon>
        <taxon>Nitrobacteraceae</taxon>
        <taxon>Bradyrhizobium</taxon>
    </lineage>
</organism>
<dbReference type="SUPFAM" id="SSF56747">
    <property type="entry name" value="Prim-pol domain"/>
    <property type="match status" value="1"/>
</dbReference>
<dbReference type="Pfam" id="PF09250">
    <property type="entry name" value="Prim-Pol"/>
    <property type="match status" value="1"/>
</dbReference>
<dbReference type="SMART" id="SM00943">
    <property type="entry name" value="Prim-Pol"/>
    <property type="match status" value="1"/>
</dbReference>
<proteinExistence type="predicted"/>
<dbReference type="AlphaFoldDB" id="A0A5S4W179"/>
<evidence type="ECO:0000313" key="2">
    <source>
        <dbReference type="EMBL" id="TYL72063.1"/>
    </source>
</evidence>
<protein>
    <submittedName>
        <fullName evidence="2">Bifunctional DNA primase/polymerase</fullName>
    </submittedName>
</protein>
<evidence type="ECO:0000259" key="1">
    <source>
        <dbReference type="SMART" id="SM00943"/>
    </source>
</evidence>
<gene>
    <name evidence="2" type="ORF">FXB38_39240</name>
</gene>